<dbReference type="CDD" id="cd12148">
    <property type="entry name" value="fungal_TF_MHR"/>
    <property type="match status" value="1"/>
</dbReference>
<dbReference type="EMBL" id="JARIHO010000154">
    <property type="protein sequence ID" value="KAJ7300729.1"/>
    <property type="molecule type" value="Genomic_DNA"/>
</dbReference>
<dbReference type="Pfam" id="PF04082">
    <property type="entry name" value="Fungal_trans"/>
    <property type="match status" value="1"/>
</dbReference>
<feature type="domain" description="Xylanolytic transcriptional activator regulatory" evidence="6">
    <location>
        <begin position="664"/>
        <end position="735"/>
    </location>
</feature>
<evidence type="ECO:0000259" key="6">
    <source>
        <dbReference type="SMART" id="SM00906"/>
    </source>
</evidence>
<dbReference type="GO" id="GO:0003700">
    <property type="term" value="F:DNA-binding transcription factor activity"/>
    <property type="evidence" value="ECO:0007669"/>
    <property type="project" value="InterPro"/>
</dbReference>
<dbReference type="GO" id="GO:0006351">
    <property type="term" value="P:DNA-templated transcription"/>
    <property type="evidence" value="ECO:0007669"/>
    <property type="project" value="InterPro"/>
</dbReference>
<dbReference type="InterPro" id="IPR041078">
    <property type="entry name" value="Plavaka"/>
</dbReference>
<evidence type="ECO:0000256" key="2">
    <source>
        <dbReference type="ARBA" id="ARBA00022723"/>
    </source>
</evidence>
<evidence type="ECO:0000256" key="3">
    <source>
        <dbReference type="ARBA" id="ARBA00023125"/>
    </source>
</evidence>
<keyword evidence="2" id="KW-0479">Metal-binding</keyword>
<evidence type="ECO:0000256" key="4">
    <source>
        <dbReference type="ARBA" id="ARBA00023242"/>
    </source>
</evidence>
<dbReference type="Proteomes" id="UP001218218">
    <property type="component" value="Unassembled WGS sequence"/>
</dbReference>
<protein>
    <recommendedName>
        <fullName evidence="6">Xylanolytic transcriptional activator regulatory domain-containing protein</fullName>
    </recommendedName>
</protein>
<dbReference type="PANTHER" id="PTHR46910">
    <property type="entry name" value="TRANSCRIPTION FACTOR PDR1"/>
    <property type="match status" value="1"/>
</dbReference>
<name>A0AAD6YX82_9AGAR</name>
<feature type="region of interest" description="Disordered" evidence="5">
    <location>
        <begin position="959"/>
        <end position="979"/>
    </location>
</feature>
<sequence>MQGLRSHIEQSKVCRQRRYIAYAAESDDDTDSSNDSNEDENGLEESDAADREIIVDVEEPVGTVSYLSDDEDEPNLSADPPQSNDSPIGSPFPTAEPEPGAHTRKRQRATVEEVEDEDERYVQDFPEHFEAGKSMDECKTNFETLRDNQKAEGSAPWYPFESEEEWELARWLMTSGLSQTKTDNYLKLKVVRERIKPSFSNNRAFLKFVDALPSGPQWYCNAFELVGDECEPDQQPKKETVEMWYRNPIECVKELLGNPSFAGKQGYKPIHVYKRFKDGQYSNQEFTEMWTADWWWAIQELLPRGSTLAPIIISTDKTQLTRFKKGVRRSPSSRATILIGYIPVTKLEIFSQAKRAAVSHQLFHDCMRVILEPLRAAGVDGVEMDCADGFVRRMFPILAAYIADYPEQCLVACCRENSCPRCLVEPKQRGEPLNSTLRDPGETLRVIVDQSQNQFPAKFVDQNLRPINPFWADFPHCDIFSSMTPDLLHELTMEIDRRFRTMTPHPTLRHFTRGISLTSQWTGNERKNMEKVVLGILAQATDPAVQRAVAAIIDFIYYAHFETHCDESLSRLDAAWAAFHDEKSIFLELEIRKHFDINKLHKLKHYYSNDPRVFVGRNVSLSSGWMFASQVRILPKLFQPTIYEVQMYCLLTLFALATSGPQISWFYIGLGIRCLQQRGDYRRNSGDSKSSHELWKRAFWSFVSLERKLCFCMGRPPTLHPEEYSVEPPLEVDDVYWDRGFVQPIGKPSELSYFVFHLRLCEILGDAMRRLYGSKKSKIRMGWDGPQWEQRTVAELDSAMNDFLDSIPPHLRWDSENPPQGKFFEQCAVLHMTYNYVRISIHRRYVQRTTVGGVPSLSVCASAARAIIHTADIWLSKLQRVPLPHIIDAVFSSGIILVLNVLQTKRAGISMGKNKDLLLVARAMDVFKFAESRLQPAGRVYELLRELWIIGNSPNADVVPSPAGSSPSNGDHPQLGQSFDFSNCPVSSDQTPALRPGMSIEELLADSDPLNAILDDELMSMLMGTYTDVANIDHWDAYMENRNSYSGTDPNWSNTFGA</sequence>
<comment type="caution">
    <text evidence="7">The sequence shown here is derived from an EMBL/GenBank/DDBJ whole genome shotgun (WGS) entry which is preliminary data.</text>
</comment>
<feature type="compositionally biased region" description="Acidic residues" evidence="5">
    <location>
        <begin position="25"/>
        <end position="47"/>
    </location>
</feature>
<feature type="compositionally biased region" description="Polar residues" evidence="5">
    <location>
        <begin position="963"/>
        <end position="979"/>
    </location>
</feature>
<dbReference type="PANTHER" id="PTHR46910:SF3">
    <property type="entry name" value="HALOTOLERANCE PROTEIN 9-RELATED"/>
    <property type="match status" value="1"/>
</dbReference>
<evidence type="ECO:0000313" key="8">
    <source>
        <dbReference type="Proteomes" id="UP001218218"/>
    </source>
</evidence>
<dbReference type="InterPro" id="IPR050987">
    <property type="entry name" value="AtrR-like"/>
</dbReference>
<proteinExistence type="predicted"/>
<comment type="subcellular location">
    <subcellularLocation>
        <location evidence="1">Nucleus</location>
    </subcellularLocation>
</comment>
<dbReference type="GO" id="GO:0005634">
    <property type="term" value="C:nucleus"/>
    <property type="evidence" value="ECO:0007669"/>
    <property type="project" value="UniProtKB-SubCell"/>
</dbReference>
<evidence type="ECO:0000256" key="1">
    <source>
        <dbReference type="ARBA" id="ARBA00004123"/>
    </source>
</evidence>
<keyword evidence="3" id="KW-0238">DNA-binding</keyword>
<reference evidence="7" key="1">
    <citation type="submission" date="2023-03" db="EMBL/GenBank/DDBJ databases">
        <title>Massive genome expansion in bonnet fungi (Mycena s.s.) driven by repeated elements and novel gene families across ecological guilds.</title>
        <authorList>
            <consortium name="Lawrence Berkeley National Laboratory"/>
            <person name="Harder C.B."/>
            <person name="Miyauchi S."/>
            <person name="Viragh M."/>
            <person name="Kuo A."/>
            <person name="Thoen E."/>
            <person name="Andreopoulos B."/>
            <person name="Lu D."/>
            <person name="Skrede I."/>
            <person name="Drula E."/>
            <person name="Henrissat B."/>
            <person name="Morin E."/>
            <person name="Kohler A."/>
            <person name="Barry K."/>
            <person name="LaButti K."/>
            <person name="Morin E."/>
            <person name="Salamov A."/>
            <person name="Lipzen A."/>
            <person name="Mereny Z."/>
            <person name="Hegedus B."/>
            <person name="Baldrian P."/>
            <person name="Stursova M."/>
            <person name="Weitz H."/>
            <person name="Taylor A."/>
            <person name="Grigoriev I.V."/>
            <person name="Nagy L.G."/>
            <person name="Martin F."/>
            <person name="Kauserud H."/>
        </authorList>
    </citation>
    <scope>NUCLEOTIDE SEQUENCE</scope>
    <source>
        <strain evidence="7">CBHHK002</strain>
    </source>
</reference>
<dbReference type="Pfam" id="PF18759">
    <property type="entry name" value="Plavaka"/>
    <property type="match status" value="1"/>
</dbReference>
<dbReference type="InterPro" id="IPR007219">
    <property type="entry name" value="XnlR_reg_dom"/>
</dbReference>
<feature type="region of interest" description="Disordered" evidence="5">
    <location>
        <begin position="23"/>
        <end position="119"/>
    </location>
</feature>
<dbReference type="GO" id="GO:0003677">
    <property type="term" value="F:DNA binding"/>
    <property type="evidence" value="ECO:0007669"/>
    <property type="project" value="UniProtKB-KW"/>
</dbReference>
<keyword evidence="4" id="KW-0539">Nucleus</keyword>
<dbReference type="GO" id="GO:0008270">
    <property type="term" value="F:zinc ion binding"/>
    <property type="evidence" value="ECO:0007669"/>
    <property type="project" value="InterPro"/>
</dbReference>
<gene>
    <name evidence="7" type="ORF">DFH08DRAFT_1090494</name>
</gene>
<dbReference type="AlphaFoldDB" id="A0AAD6YX82"/>
<keyword evidence="8" id="KW-1185">Reference proteome</keyword>
<organism evidence="7 8">
    <name type="scientific">Mycena albidolilacea</name>
    <dbReference type="NCBI Taxonomy" id="1033008"/>
    <lineage>
        <taxon>Eukaryota</taxon>
        <taxon>Fungi</taxon>
        <taxon>Dikarya</taxon>
        <taxon>Basidiomycota</taxon>
        <taxon>Agaricomycotina</taxon>
        <taxon>Agaricomycetes</taxon>
        <taxon>Agaricomycetidae</taxon>
        <taxon>Agaricales</taxon>
        <taxon>Marasmiineae</taxon>
        <taxon>Mycenaceae</taxon>
        <taxon>Mycena</taxon>
    </lineage>
</organism>
<evidence type="ECO:0000313" key="7">
    <source>
        <dbReference type="EMBL" id="KAJ7300729.1"/>
    </source>
</evidence>
<dbReference type="SMART" id="SM00906">
    <property type="entry name" value="Fungal_trans"/>
    <property type="match status" value="1"/>
</dbReference>
<evidence type="ECO:0000256" key="5">
    <source>
        <dbReference type="SAM" id="MobiDB-lite"/>
    </source>
</evidence>
<accession>A0AAD6YX82</accession>